<dbReference type="Proteomes" id="UP001188597">
    <property type="component" value="Unassembled WGS sequence"/>
</dbReference>
<feature type="transmembrane region" description="Helical" evidence="1">
    <location>
        <begin position="69"/>
        <end position="90"/>
    </location>
</feature>
<feature type="transmembrane region" description="Helical" evidence="1">
    <location>
        <begin position="96"/>
        <end position="116"/>
    </location>
</feature>
<evidence type="ECO:0000313" key="2">
    <source>
        <dbReference type="EMBL" id="KAK3010036.1"/>
    </source>
</evidence>
<evidence type="ECO:0000256" key="1">
    <source>
        <dbReference type="SAM" id="Phobius"/>
    </source>
</evidence>
<sequence length="191" mass="21408">MPVAATVEAFRTHKGNMGARDNIRTWAPSITQPARTVGAGMWAPARVPPWASLAPWASGAFLASRFPGLLMFLGLLWLLGLFGCLGLFWLLGLLRLFGLFGFLGLLRFFGPFRGLGLWELDDFNALDCLPTFAAKFVSNFFWAVAYYFDHHRIVLLIIYLVSYFSGPKVFQCKAHKELSSKPKNIITLFLD</sequence>
<proteinExistence type="predicted"/>
<reference evidence="2" key="1">
    <citation type="submission" date="2022-12" db="EMBL/GenBank/DDBJ databases">
        <title>Draft genome assemblies for two species of Escallonia (Escalloniales).</title>
        <authorList>
            <person name="Chanderbali A."/>
            <person name="Dervinis C."/>
            <person name="Anghel I."/>
            <person name="Soltis D."/>
            <person name="Soltis P."/>
            <person name="Zapata F."/>
        </authorList>
    </citation>
    <scope>NUCLEOTIDE SEQUENCE</scope>
    <source>
        <strain evidence="2">UCBG64.0493</strain>
        <tissue evidence="2">Leaf</tissue>
    </source>
</reference>
<gene>
    <name evidence="2" type="ORF">RJ639_010999</name>
</gene>
<comment type="caution">
    <text evidence="2">The sequence shown here is derived from an EMBL/GenBank/DDBJ whole genome shotgun (WGS) entry which is preliminary data.</text>
</comment>
<protein>
    <submittedName>
        <fullName evidence="2">Uncharacterized protein</fullName>
    </submittedName>
</protein>
<dbReference type="AlphaFoldDB" id="A0AA89AS02"/>
<keyword evidence="3" id="KW-1185">Reference proteome</keyword>
<keyword evidence="1" id="KW-0472">Membrane</keyword>
<organism evidence="2 3">
    <name type="scientific">Escallonia herrerae</name>
    <dbReference type="NCBI Taxonomy" id="1293975"/>
    <lineage>
        <taxon>Eukaryota</taxon>
        <taxon>Viridiplantae</taxon>
        <taxon>Streptophyta</taxon>
        <taxon>Embryophyta</taxon>
        <taxon>Tracheophyta</taxon>
        <taxon>Spermatophyta</taxon>
        <taxon>Magnoliopsida</taxon>
        <taxon>eudicotyledons</taxon>
        <taxon>Gunneridae</taxon>
        <taxon>Pentapetalae</taxon>
        <taxon>asterids</taxon>
        <taxon>campanulids</taxon>
        <taxon>Escalloniales</taxon>
        <taxon>Escalloniaceae</taxon>
        <taxon>Escallonia</taxon>
    </lineage>
</organism>
<keyword evidence="1" id="KW-1133">Transmembrane helix</keyword>
<dbReference type="EMBL" id="JAVXUP010001583">
    <property type="protein sequence ID" value="KAK3010036.1"/>
    <property type="molecule type" value="Genomic_DNA"/>
</dbReference>
<keyword evidence="1" id="KW-0812">Transmembrane</keyword>
<name>A0AA89AS02_9ASTE</name>
<feature type="transmembrane region" description="Helical" evidence="1">
    <location>
        <begin position="153"/>
        <end position="170"/>
    </location>
</feature>
<evidence type="ECO:0000313" key="3">
    <source>
        <dbReference type="Proteomes" id="UP001188597"/>
    </source>
</evidence>
<accession>A0AA89AS02</accession>